<accession>A0ABR3DFT8</accession>
<gene>
    <name evidence="1" type="ORF">QR685DRAFT_570312</name>
</gene>
<sequence>MAVEGGSEVPWKKACCQGKRAVLTTGEASEQKRKWKWKLSCGREKAEVGRLKEIGDCWLARDRKRGEEKPQTVIFSSVCDVGKKKEKGRGWTVAKKERMETPDGKWRELRNIACSKNGGGRAPKRRWSLMVRARFWGRQGYGLIDWPTEL</sequence>
<reference evidence="1 2" key="1">
    <citation type="submission" date="2023-09" db="EMBL/GenBank/DDBJ databases">
        <title>Multi-omics analysis of a traditional fermented food reveals byproduct-associated fungal strains for waste-to-food upcycling.</title>
        <authorList>
            <consortium name="Lawrence Berkeley National Laboratory"/>
            <person name="Rekdal V.M."/>
            <person name="Villalobos-Escobedo J.M."/>
            <person name="Rodriguez-Valeron N."/>
            <person name="Garcia M.O."/>
            <person name="Vasquez D.P."/>
            <person name="Damayanti I."/>
            <person name="Sorensen P.M."/>
            <person name="Baidoo E.E."/>
            <person name="De Carvalho A.C."/>
            <person name="Riley R."/>
            <person name="Lipzen A."/>
            <person name="He G."/>
            <person name="Yan M."/>
            <person name="Haridas S."/>
            <person name="Daum C."/>
            <person name="Yoshinaga Y."/>
            <person name="Ng V."/>
            <person name="Grigoriev I.V."/>
            <person name="Munk R."/>
            <person name="Nuraida L."/>
            <person name="Wijaya C.H."/>
            <person name="Morales P.-C."/>
            <person name="Keasling J.D."/>
        </authorList>
    </citation>
    <scope>NUCLEOTIDE SEQUENCE [LARGE SCALE GENOMIC DNA]</scope>
    <source>
        <strain evidence="1 2">FGSC 2613</strain>
    </source>
</reference>
<dbReference type="Proteomes" id="UP001451303">
    <property type="component" value="Unassembled WGS sequence"/>
</dbReference>
<keyword evidence="2" id="KW-1185">Reference proteome</keyword>
<evidence type="ECO:0000313" key="2">
    <source>
        <dbReference type="Proteomes" id="UP001451303"/>
    </source>
</evidence>
<comment type="caution">
    <text evidence="1">The sequence shown here is derived from an EMBL/GenBank/DDBJ whole genome shotgun (WGS) entry which is preliminary data.</text>
</comment>
<evidence type="ECO:0000313" key="1">
    <source>
        <dbReference type="EMBL" id="KAL0471536.1"/>
    </source>
</evidence>
<name>A0ABR3DFT8_NEUIN</name>
<protein>
    <submittedName>
        <fullName evidence="1">Uncharacterized protein</fullName>
    </submittedName>
</protein>
<dbReference type="EMBL" id="JAVLET010000003">
    <property type="protein sequence ID" value="KAL0471536.1"/>
    <property type="molecule type" value="Genomic_DNA"/>
</dbReference>
<proteinExistence type="predicted"/>
<organism evidence="1 2">
    <name type="scientific">Neurospora intermedia</name>
    <dbReference type="NCBI Taxonomy" id="5142"/>
    <lineage>
        <taxon>Eukaryota</taxon>
        <taxon>Fungi</taxon>
        <taxon>Dikarya</taxon>
        <taxon>Ascomycota</taxon>
        <taxon>Pezizomycotina</taxon>
        <taxon>Sordariomycetes</taxon>
        <taxon>Sordariomycetidae</taxon>
        <taxon>Sordariales</taxon>
        <taxon>Sordariaceae</taxon>
        <taxon>Neurospora</taxon>
    </lineage>
</organism>